<protein>
    <submittedName>
        <fullName evidence="2">Uncharacterized protein</fullName>
    </submittedName>
</protein>
<comment type="caution">
    <text evidence="2">The sequence shown here is derived from an EMBL/GenBank/DDBJ whole genome shotgun (WGS) entry which is preliminary data.</text>
</comment>
<proteinExistence type="predicted"/>
<keyword evidence="1" id="KW-0812">Transmembrane</keyword>
<keyword evidence="1" id="KW-0472">Membrane</keyword>
<feature type="transmembrane region" description="Helical" evidence="1">
    <location>
        <begin position="168"/>
        <end position="192"/>
    </location>
</feature>
<feature type="transmembrane region" description="Helical" evidence="1">
    <location>
        <begin position="141"/>
        <end position="161"/>
    </location>
</feature>
<evidence type="ECO:0000256" key="1">
    <source>
        <dbReference type="SAM" id="Phobius"/>
    </source>
</evidence>
<organism evidence="2 3">
    <name type="scientific">Arsenicicoccus piscis</name>
    <dbReference type="NCBI Taxonomy" id="673954"/>
    <lineage>
        <taxon>Bacteria</taxon>
        <taxon>Bacillati</taxon>
        <taxon>Actinomycetota</taxon>
        <taxon>Actinomycetes</taxon>
        <taxon>Micrococcales</taxon>
        <taxon>Intrasporangiaceae</taxon>
        <taxon>Arsenicicoccus</taxon>
    </lineage>
</organism>
<reference evidence="3" key="1">
    <citation type="journal article" date="2019" name="Int. J. Syst. Evol. Microbiol.">
        <title>The Global Catalogue of Microorganisms (GCM) 10K type strain sequencing project: providing services to taxonomists for standard genome sequencing and annotation.</title>
        <authorList>
            <consortium name="The Broad Institute Genomics Platform"/>
            <consortium name="The Broad Institute Genome Sequencing Center for Infectious Disease"/>
            <person name="Wu L."/>
            <person name="Ma J."/>
        </authorList>
    </citation>
    <scope>NUCLEOTIDE SEQUENCE [LARGE SCALE GENOMIC DNA]</scope>
    <source>
        <strain evidence="3">NBRC 105830</strain>
    </source>
</reference>
<dbReference type="RefSeq" id="WP_241443811.1">
    <property type="nucleotide sequence ID" value="NZ_BSUJ01000001.1"/>
</dbReference>
<sequence length="235" mass="24690">MNLKDNQFGAILPKRWVDDFTIALRAREVPGAAIGDAIKSVEDYCAQSGETPKEAFGAPGDYAAALELPTDPTVDSLKHTVIAAAPAAIGLLGLAVPPSIDSMQAGRPLTITVGVAVSAALIAVFAVVLWRWLEPLLTRRWLGMVVITVAFMATAFAAILLQQRLFDIPAMVGLVGGTIALVVSVVTSFLTWREDPIVDPSVPAGPRRRVSGAGVAAIVVFPVVVAIMALVAWLT</sequence>
<evidence type="ECO:0000313" key="3">
    <source>
        <dbReference type="Proteomes" id="UP001157109"/>
    </source>
</evidence>
<name>A0ABQ6HI67_9MICO</name>
<feature type="transmembrane region" description="Helical" evidence="1">
    <location>
        <begin position="109"/>
        <end position="129"/>
    </location>
</feature>
<gene>
    <name evidence="2" type="ORF">GCM10025862_02970</name>
</gene>
<feature type="transmembrane region" description="Helical" evidence="1">
    <location>
        <begin position="212"/>
        <end position="234"/>
    </location>
</feature>
<dbReference type="Proteomes" id="UP001157109">
    <property type="component" value="Unassembled WGS sequence"/>
</dbReference>
<evidence type="ECO:0000313" key="2">
    <source>
        <dbReference type="EMBL" id="GMA18276.1"/>
    </source>
</evidence>
<dbReference type="EMBL" id="BSUJ01000001">
    <property type="protein sequence ID" value="GMA18276.1"/>
    <property type="molecule type" value="Genomic_DNA"/>
</dbReference>
<accession>A0ABQ6HI67</accession>
<keyword evidence="1" id="KW-1133">Transmembrane helix</keyword>
<keyword evidence="3" id="KW-1185">Reference proteome</keyword>
<feature type="transmembrane region" description="Helical" evidence="1">
    <location>
        <begin position="77"/>
        <end position="97"/>
    </location>
</feature>